<feature type="coiled-coil region" evidence="1">
    <location>
        <begin position="241"/>
        <end position="405"/>
    </location>
</feature>
<accession>A0A8T1MS03</accession>
<feature type="compositionally biased region" description="Basic and acidic residues" evidence="2">
    <location>
        <begin position="554"/>
        <end position="563"/>
    </location>
</feature>
<dbReference type="PANTHER" id="PTHR43696">
    <property type="entry name" value="COILED-COIL DOMAIN-CONTAINING PROTEIN 157"/>
    <property type="match status" value="1"/>
</dbReference>
<reference evidence="3 4" key="2">
    <citation type="journal article" date="2021" name="Genomics">
        <title>High-quality reference genome for Clonorchis sinensis.</title>
        <authorList>
            <person name="Young N.D."/>
            <person name="Stroehlein A.J."/>
            <person name="Kinkar L."/>
            <person name="Wang T."/>
            <person name="Sohn W.M."/>
            <person name="Chang B.C.H."/>
            <person name="Kaur P."/>
            <person name="Weisz D."/>
            <person name="Dudchenko O."/>
            <person name="Aiden E.L."/>
            <person name="Korhonen P.K."/>
            <person name="Gasser R.B."/>
        </authorList>
    </citation>
    <scope>NUCLEOTIDE SEQUENCE [LARGE SCALE GENOMIC DNA]</scope>
    <source>
        <strain evidence="3">Cs-k2</strain>
    </source>
</reference>
<dbReference type="EMBL" id="NIRI02000042">
    <property type="protein sequence ID" value="KAG5451682.1"/>
    <property type="molecule type" value="Genomic_DNA"/>
</dbReference>
<comment type="caution">
    <text evidence="3">The sequence shown here is derived from an EMBL/GenBank/DDBJ whole genome shotgun (WGS) entry which is preliminary data.</text>
</comment>
<feature type="compositionally biased region" description="Basic residues" evidence="2">
    <location>
        <begin position="638"/>
        <end position="648"/>
    </location>
</feature>
<dbReference type="SUPFAM" id="SSF90257">
    <property type="entry name" value="Myosin rod fragments"/>
    <property type="match status" value="1"/>
</dbReference>
<keyword evidence="4" id="KW-1185">Reference proteome</keyword>
<organism evidence="3 4">
    <name type="scientific">Clonorchis sinensis</name>
    <name type="common">Chinese liver fluke</name>
    <dbReference type="NCBI Taxonomy" id="79923"/>
    <lineage>
        <taxon>Eukaryota</taxon>
        <taxon>Metazoa</taxon>
        <taxon>Spiralia</taxon>
        <taxon>Lophotrochozoa</taxon>
        <taxon>Platyhelminthes</taxon>
        <taxon>Trematoda</taxon>
        <taxon>Digenea</taxon>
        <taxon>Opisthorchiida</taxon>
        <taxon>Opisthorchiata</taxon>
        <taxon>Opisthorchiidae</taxon>
        <taxon>Clonorchis</taxon>
    </lineage>
</organism>
<name>A0A8T1MS03_CLOSI</name>
<reference evidence="3 4" key="1">
    <citation type="journal article" date="2018" name="Biotechnol. Adv.">
        <title>Improved genomic resources and new bioinformatic workflow for the carcinogenic parasite Clonorchis sinensis: Biotechnological implications.</title>
        <authorList>
            <person name="Wang D."/>
            <person name="Korhonen P.K."/>
            <person name="Gasser R.B."/>
            <person name="Young N.D."/>
        </authorList>
    </citation>
    <scope>NUCLEOTIDE SEQUENCE [LARGE SCALE GENOMIC DNA]</scope>
    <source>
        <strain evidence="3">Cs-k2</strain>
    </source>
</reference>
<dbReference type="AlphaFoldDB" id="A0A8T1MS03"/>
<evidence type="ECO:0000313" key="4">
    <source>
        <dbReference type="Proteomes" id="UP000286415"/>
    </source>
</evidence>
<evidence type="ECO:0000313" key="3">
    <source>
        <dbReference type="EMBL" id="KAG5451682.1"/>
    </source>
</evidence>
<dbReference type="Proteomes" id="UP000286415">
    <property type="component" value="Unassembled WGS sequence"/>
</dbReference>
<feature type="region of interest" description="Disordered" evidence="2">
    <location>
        <begin position="554"/>
        <end position="591"/>
    </location>
</feature>
<proteinExistence type="predicted"/>
<keyword evidence="1" id="KW-0175">Coiled coil</keyword>
<sequence length="648" mass="74526">MDQFGSKSCIRNLKQELHILQTCSNFFAHRIASNNCYSWKFPKTLAVDVKLEDILLRIVHDKNNLKRNQIYHLLLLELIIDRLLLLLHTTSLWMLGCMNFREQCITIGNRLSIEAQCNQLTSIVEEFENLIKEQSEWPANVKPSSETDNLQLAIYRRDTEAEITHQTLAWLQTIEEEYTKTIEKVSTDKPQCEQNSCNLPSEIGSKLNELDNAPFDIAWNTEIQRAGSAVRKDFDRLSTYVKHLRERVSEEERRTKELRTKLDSSAKELAKKVVELKSTRSTHAEQIEHLAKEKKETEETMAGLKNELAQHHLRGKKLEETIHELRQKLCECETDTNSLTKVLQEKTAIIRGQNAEFLTLENTIRELQKQLSEAQARNADALEEKQRALLEKNNIEIQLSNMRHKHQLVSERLEVLTDQTAKQESKEKEYLASIGELQEKLTVTEANKAKLAEEYQQQEVMLSELQEASKQACAKTVKLEDEIAELQSTIMRQENKIELLIQYPDLNMSTQTAKHAPIQSVQEEIEGQINANELRIAVLQEQTKRLQNARKRMSEVRLQRSTEEPASVASDVTSSSIDRLPPLSATPSRCGSAISHKSILAKEHRDALFASSPFAPQKVRETPRVQVPPLQLWSGPIKTHKPSRRRQF</sequence>
<protein>
    <submittedName>
        <fullName evidence="3">Uncharacterized protein</fullName>
    </submittedName>
</protein>
<feature type="region of interest" description="Disordered" evidence="2">
    <location>
        <begin position="614"/>
        <end position="648"/>
    </location>
</feature>
<evidence type="ECO:0000256" key="1">
    <source>
        <dbReference type="SAM" id="Coils"/>
    </source>
</evidence>
<dbReference type="PANTHER" id="PTHR43696:SF9">
    <property type="entry name" value="COILED-COIL DOMAIN-CONTAINING PROTEIN 157"/>
    <property type="match status" value="1"/>
</dbReference>
<gene>
    <name evidence="3" type="ORF">CSKR_109164</name>
</gene>
<dbReference type="OrthoDB" id="10051906at2759"/>
<dbReference type="InterPro" id="IPR029681">
    <property type="entry name" value="CCDC157"/>
</dbReference>
<evidence type="ECO:0000256" key="2">
    <source>
        <dbReference type="SAM" id="MobiDB-lite"/>
    </source>
</evidence>